<organism evidence="1 2">
    <name type="scientific">Gymnopilus junonius</name>
    <name type="common">Spectacular rustgill mushroom</name>
    <name type="synonym">Gymnopilus spectabilis subsp. junonius</name>
    <dbReference type="NCBI Taxonomy" id="109634"/>
    <lineage>
        <taxon>Eukaryota</taxon>
        <taxon>Fungi</taxon>
        <taxon>Dikarya</taxon>
        <taxon>Basidiomycota</taxon>
        <taxon>Agaricomycotina</taxon>
        <taxon>Agaricomycetes</taxon>
        <taxon>Agaricomycetidae</taxon>
        <taxon>Agaricales</taxon>
        <taxon>Agaricineae</taxon>
        <taxon>Hymenogastraceae</taxon>
        <taxon>Gymnopilus</taxon>
    </lineage>
</organism>
<dbReference type="OrthoDB" id="3069588at2759"/>
<dbReference type="Proteomes" id="UP000724874">
    <property type="component" value="Unassembled WGS sequence"/>
</dbReference>
<evidence type="ECO:0000313" key="2">
    <source>
        <dbReference type="Proteomes" id="UP000724874"/>
    </source>
</evidence>
<comment type="caution">
    <text evidence="1">The sequence shown here is derived from an EMBL/GenBank/DDBJ whole genome shotgun (WGS) entry which is preliminary data.</text>
</comment>
<keyword evidence="2" id="KW-1185">Reference proteome</keyword>
<sequence>MNGSPTMISILPTVVYSRDHEPSLDAAPARLPKHFDEDDIELDLGLGEDRAEGANFGFSYQQVRSLPSTSRSDGSDTTLDQLRAQLEEPTFDESIKRPQTLVWFIDQSPTKHLNNNNARKHDWVFPKNLYGDDYLEDVLKVIREIEVDDLNFRDLFYRDSSFCRSSLANGSNYRTDEATGRGSLKHFNESTERSIQKILAILNLPDLVQVAAEDSSWEFCSEEMGTDILSLAEIAPAFSIANALQRGGPEDLFTWMAMDSDVDEDLKEELFSEDEDDQWHDAVLDLDAF</sequence>
<evidence type="ECO:0000313" key="1">
    <source>
        <dbReference type="EMBL" id="KAF8907086.1"/>
    </source>
</evidence>
<gene>
    <name evidence="1" type="ORF">CPB84DRAFT_1769465</name>
</gene>
<reference evidence="1" key="1">
    <citation type="submission" date="2020-11" db="EMBL/GenBank/DDBJ databases">
        <authorList>
            <consortium name="DOE Joint Genome Institute"/>
            <person name="Ahrendt S."/>
            <person name="Riley R."/>
            <person name="Andreopoulos W."/>
            <person name="LaButti K."/>
            <person name="Pangilinan J."/>
            <person name="Ruiz-duenas F.J."/>
            <person name="Barrasa J.M."/>
            <person name="Sanchez-Garcia M."/>
            <person name="Camarero S."/>
            <person name="Miyauchi S."/>
            <person name="Serrano A."/>
            <person name="Linde D."/>
            <person name="Babiker R."/>
            <person name="Drula E."/>
            <person name="Ayuso-Fernandez I."/>
            <person name="Pacheco R."/>
            <person name="Padilla G."/>
            <person name="Ferreira P."/>
            <person name="Barriuso J."/>
            <person name="Kellner H."/>
            <person name="Castanera R."/>
            <person name="Alfaro M."/>
            <person name="Ramirez L."/>
            <person name="Pisabarro A.G."/>
            <person name="Kuo A."/>
            <person name="Tritt A."/>
            <person name="Lipzen A."/>
            <person name="He G."/>
            <person name="Yan M."/>
            <person name="Ng V."/>
            <person name="Cullen D."/>
            <person name="Martin F."/>
            <person name="Rosso M.-N."/>
            <person name="Henrissat B."/>
            <person name="Hibbett D."/>
            <person name="Martinez A.T."/>
            <person name="Grigoriev I.V."/>
        </authorList>
    </citation>
    <scope>NUCLEOTIDE SEQUENCE</scope>
    <source>
        <strain evidence="1">AH 44721</strain>
    </source>
</reference>
<dbReference type="AlphaFoldDB" id="A0A9P5NUV2"/>
<proteinExistence type="predicted"/>
<dbReference type="EMBL" id="JADNYJ010000016">
    <property type="protein sequence ID" value="KAF8907086.1"/>
    <property type="molecule type" value="Genomic_DNA"/>
</dbReference>
<name>A0A9P5NUV2_GYMJU</name>
<protein>
    <submittedName>
        <fullName evidence="1">Uncharacterized protein</fullName>
    </submittedName>
</protein>
<accession>A0A9P5NUV2</accession>